<dbReference type="EMBL" id="SIYF01000230">
    <property type="protein sequence ID" value="TKK84727.1"/>
    <property type="molecule type" value="Genomic_DNA"/>
</dbReference>
<gene>
    <name evidence="3" type="ORF">EY666_09820</name>
</gene>
<dbReference type="PROSITE" id="PS51257">
    <property type="entry name" value="PROKAR_LIPOPROTEIN"/>
    <property type="match status" value="1"/>
</dbReference>
<protein>
    <submittedName>
        <fullName evidence="2">Uncharacterized protein</fullName>
    </submittedName>
</protein>
<dbReference type="InterPro" id="IPR058243">
    <property type="entry name" value="Phage_VG64"/>
</dbReference>
<dbReference type="AlphaFoldDB" id="A0A1W6QY27"/>
<feature type="chain" id="PRO_5040575745" evidence="1">
    <location>
        <begin position="21"/>
        <end position="129"/>
    </location>
</feature>
<evidence type="ECO:0000313" key="4">
    <source>
        <dbReference type="Proteomes" id="UP000305511"/>
    </source>
</evidence>
<evidence type="ECO:0000256" key="1">
    <source>
        <dbReference type="SAM" id="SignalP"/>
    </source>
</evidence>
<dbReference type="Proteomes" id="UP000305511">
    <property type="component" value="Unassembled WGS sequence"/>
</dbReference>
<name>A0A1W6QY27_ENTFL</name>
<reference evidence="2" key="1">
    <citation type="submission" date="2016-12" db="EMBL/GenBank/DDBJ databases">
        <title>Characterization of a Plasmid Isolated from Enterococcus faecalis found in the Fecal Material of a Blue Whale.</title>
        <authorList>
            <person name="McLaughlin R."/>
        </authorList>
    </citation>
    <scope>NUCLEOTIDE SEQUENCE</scope>
    <source>
        <strain evidence="2">3</strain>
        <plasmid evidence="2">pGTC3</plasmid>
    </source>
</reference>
<reference evidence="3 4" key="2">
    <citation type="submission" date="2019-02" db="EMBL/GenBank/DDBJ databases">
        <title>Bacteria dissemination in different level of health care in South Africa: the effectiveness of infections prevention and control.</title>
        <authorList>
            <person name="Shobo C."/>
            <person name="Amoako D.G."/>
            <person name="Allam M."/>
            <person name="Ismail A."/>
            <person name="Bester L.A."/>
            <person name="Essack S.Y."/>
        </authorList>
    </citation>
    <scope>NUCLEOTIDE SEQUENCE [LARGE SCALE GENOMIC DNA]</scope>
    <source>
        <strain evidence="3 4">2SIL2</strain>
    </source>
</reference>
<evidence type="ECO:0000313" key="3">
    <source>
        <dbReference type="EMBL" id="TKK84727.1"/>
    </source>
</evidence>
<proteinExistence type="predicted"/>
<dbReference type="EMBL" id="KY303941">
    <property type="protein sequence ID" value="ARO46298.1"/>
    <property type="molecule type" value="Genomic_DNA"/>
</dbReference>
<feature type="signal peptide" evidence="1">
    <location>
        <begin position="1"/>
        <end position="20"/>
    </location>
</feature>
<organism evidence="2">
    <name type="scientific">Enterococcus faecalis</name>
    <name type="common">Streptococcus faecalis</name>
    <dbReference type="NCBI Taxonomy" id="1351"/>
    <lineage>
        <taxon>Bacteria</taxon>
        <taxon>Bacillati</taxon>
        <taxon>Bacillota</taxon>
        <taxon>Bacilli</taxon>
        <taxon>Lactobacillales</taxon>
        <taxon>Enterococcaceae</taxon>
        <taxon>Enterococcus</taxon>
    </lineage>
</organism>
<evidence type="ECO:0000313" key="2">
    <source>
        <dbReference type="EMBL" id="ARO46298.1"/>
    </source>
</evidence>
<dbReference type="Pfam" id="PF25682">
    <property type="entry name" value="Phage_VG64"/>
    <property type="match status" value="1"/>
</dbReference>
<sequence>MKKKIIVLLSLCVLGSTLTACTEAEKVSYNVSQEADNFNVIRRVAVINTRTDKVEFEVIGNISVDTSDKNKLVIIAETDKGVYKKHLVNMTDWNMYVVEDLAGAEVDKYKYEVNYMPESIVPWTVTEKK</sequence>
<geneLocation type="plasmid" evidence="2">
    <name>pGTC3</name>
</geneLocation>
<keyword evidence="1" id="KW-0732">Signal</keyword>
<dbReference type="RefSeq" id="WP_014862472.1">
    <property type="nucleotide sequence ID" value="NZ_JAREVN010000011.1"/>
</dbReference>
<keyword evidence="2" id="KW-0614">Plasmid</keyword>
<accession>A0A1W6QY27</accession>